<feature type="region of interest" description="Disordered" evidence="3">
    <location>
        <begin position="161"/>
        <end position="263"/>
    </location>
</feature>
<evidence type="ECO:0000256" key="1">
    <source>
        <dbReference type="ARBA" id="ARBA00023015"/>
    </source>
</evidence>
<keyword evidence="7" id="KW-1185">Reference proteome</keyword>
<feature type="compositionally biased region" description="Low complexity" evidence="3">
    <location>
        <begin position="98"/>
        <end position="109"/>
    </location>
</feature>
<feature type="compositionally biased region" description="Low complexity" evidence="3">
    <location>
        <begin position="232"/>
        <end position="241"/>
    </location>
</feature>
<name>W5TSF6_9NOCA</name>
<evidence type="ECO:0000313" key="6">
    <source>
        <dbReference type="EMBL" id="AHH22227.1"/>
    </source>
</evidence>
<gene>
    <name evidence="6" type="ORF">NONO_c74720</name>
</gene>
<dbReference type="KEGG" id="nno:NONO_c74720"/>
<evidence type="ECO:0000256" key="3">
    <source>
        <dbReference type="SAM" id="MobiDB-lite"/>
    </source>
</evidence>
<reference evidence="6 7" key="1">
    <citation type="journal article" date="2014" name="Appl. Environ. Microbiol.">
        <title>Insights into the Microbial Degradation of Rubber and Gutta-Percha by Analysis of the Complete Genome of Nocardia nova SH22a.</title>
        <authorList>
            <person name="Luo Q."/>
            <person name="Hiessl S."/>
            <person name="Poehlein A."/>
            <person name="Daniel R."/>
            <person name="Steinbuchel A."/>
        </authorList>
    </citation>
    <scope>NUCLEOTIDE SEQUENCE [LARGE SCALE GENOMIC DNA]</scope>
    <source>
        <strain evidence="6">SH22a</strain>
    </source>
</reference>
<proteinExistence type="predicted"/>
<dbReference type="STRING" id="1415166.NONO_c74720"/>
<keyword evidence="4" id="KW-0812">Transmembrane</keyword>
<dbReference type="Proteomes" id="UP000019150">
    <property type="component" value="Chromosome"/>
</dbReference>
<dbReference type="Pfam" id="PF13490">
    <property type="entry name" value="zf-HC2"/>
    <property type="match status" value="1"/>
</dbReference>
<accession>W5TSF6</accession>
<dbReference type="Gene3D" id="1.10.10.1320">
    <property type="entry name" value="Anti-sigma factor, zinc-finger domain"/>
    <property type="match status" value="1"/>
</dbReference>
<evidence type="ECO:0000256" key="4">
    <source>
        <dbReference type="SAM" id="Phobius"/>
    </source>
</evidence>
<sequence length="406" mass="40041">MTSADSASPDEYATWDAPYVLGALDQQERLAYEAHLTTCAQCRAAVAELSGLPGLLSRVPGEVAVSLSDEVEPGGSRTAAPVFGDAGFAALLDRVRASEGGADGSSPDGAAGGAAIGGTDGDTATAGGSGATARGAAVAGGAAAAGAAGGAAAAGGMLPFEAGRGGEPTEPISGLPAQLAETRESAPSVGSESAAPTGTPAPEDMSAPVGTSTPAGTSAPADTSAPAGTSGPADVPSAPDSAARRPADNVTSLDTARERKRSRSGPWLALAGAVAAAAAAVAITIPATIAIHQPENPPATQQATLQRQMDQVVPSPITAQFMLTPVDTGTRVVMSCKYATSDTDYTWDGALWVVHTDGTQSMIAQWSAHPGQEITAGGITAVPADQISSVEIRSSTTNQVFLRGTV</sequence>
<keyword evidence="2" id="KW-0804">Transcription</keyword>
<keyword evidence="4" id="KW-1133">Transmembrane helix</keyword>
<dbReference type="RefSeq" id="WP_025353494.1">
    <property type="nucleotide sequence ID" value="NZ_CP006850.1"/>
</dbReference>
<dbReference type="EMBL" id="CP006850">
    <property type="protein sequence ID" value="AHH22227.1"/>
    <property type="molecule type" value="Genomic_DNA"/>
</dbReference>
<protein>
    <recommendedName>
        <fullName evidence="5">Putative zinc-finger domain-containing protein</fullName>
    </recommendedName>
</protein>
<evidence type="ECO:0000256" key="2">
    <source>
        <dbReference type="ARBA" id="ARBA00023163"/>
    </source>
</evidence>
<feature type="domain" description="Putative zinc-finger" evidence="5">
    <location>
        <begin position="19"/>
        <end position="43"/>
    </location>
</feature>
<dbReference type="InterPro" id="IPR027383">
    <property type="entry name" value="Znf_put"/>
</dbReference>
<dbReference type="HOGENOM" id="CLU_056526_1_0_11"/>
<keyword evidence="1" id="KW-0805">Transcription regulation</keyword>
<organism evidence="6 7">
    <name type="scientific">Nocardia nova SH22a</name>
    <dbReference type="NCBI Taxonomy" id="1415166"/>
    <lineage>
        <taxon>Bacteria</taxon>
        <taxon>Bacillati</taxon>
        <taxon>Actinomycetota</taxon>
        <taxon>Actinomycetes</taxon>
        <taxon>Mycobacteriales</taxon>
        <taxon>Nocardiaceae</taxon>
        <taxon>Nocardia</taxon>
    </lineage>
</organism>
<keyword evidence="4" id="KW-0472">Membrane</keyword>
<dbReference type="InterPro" id="IPR041916">
    <property type="entry name" value="Anti_sigma_zinc_sf"/>
</dbReference>
<dbReference type="AlphaFoldDB" id="W5TSF6"/>
<feature type="transmembrane region" description="Helical" evidence="4">
    <location>
        <begin position="267"/>
        <end position="291"/>
    </location>
</feature>
<evidence type="ECO:0000313" key="7">
    <source>
        <dbReference type="Proteomes" id="UP000019150"/>
    </source>
</evidence>
<dbReference type="eggNOG" id="COG5662">
    <property type="taxonomic scope" value="Bacteria"/>
</dbReference>
<evidence type="ECO:0000259" key="5">
    <source>
        <dbReference type="Pfam" id="PF13490"/>
    </source>
</evidence>
<feature type="region of interest" description="Disordered" evidence="3">
    <location>
        <begin position="98"/>
        <end position="117"/>
    </location>
</feature>
<dbReference type="PATRIC" id="fig|1415166.3.peg.7666"/>